<evidence type="ECO:0000313" key="1">
    <source>
        <dbReference type="EMBL" id="MBF4770386.1"/>
    </source>
</evidence>
<name>A0A930VRB2_9ACTN</name>
<proteinExistence type="predicted"/>
<gene>
    <name evidence="1" type="ORF">ISU10_21635</name>
</gene>
<dbReference type="Proteomes" id="UP000660668">
    <property type="component" value="Unassembled WGS sequence"/>
</dbReference>
<dbReference type="RefSeq" id="WP_194698531.1">
    <property type="nucleotide sequence ID" value="NZ_JADKPO010000048.1"/>
</dbReference>
<organism evidence="1 2">
    <name type="scientific">Nocardioides agariphilus</name>
    <dbReference type="NCBI Taxonomy" id="433664"/>
    <lineage>
        <taxon>Bacteria</taxon>
        <taxon>Bacillati</taxon>
        <taxon>Actinomycetota</taxon>
        <taxon>Actinomycetes</taxon>
        <taxon>Propionibacteriales</taxon>
        <taxon>Nocardioidaceae</taxon>
        <taxon>Nocardioides</taxon>
    </lineage>
</organism>
<sequence length="284" mass="29918">MLPDAYRGLVDDAAVFPPGDAPLPEALTAYVERRDEWYADLVASFVVTDTALPEVEADVPVSIVVTGGAGGIAGPLGYAAKKGKQVAGVEIALRDLDDLPGNARRIVAAVEAARGQGAVADDVPVFVELPQSDATASWLAAADVVAESELRLKFRTGGLEIDRFPTPEQLASWIDAALDRETPFKCTAGLHHAIAHRDHETGFAHHGFLNVLLATRRAFDGAPVGEVASLLADHYPNDLVALARQADGSGELSGARRWFVSFGSCSVHEPLDDLVGLGLLEAPA</sequence>
<dbReference type="AlphaFoldDB" id="A0A930VRB2"/>
<protein>
    <submittedName>
        <fullName evidence="1">Uncharacterized protein</fullName>
    </submittedName>
</protein>
<evidence type="ECO:0000313" key="2">
    <source>
        <dbReference type="Proteomes" id="UP000660668"/>
    </source>
</evidence>
<dbReference type="EMBL" id="JADKPO010000048">
    <property type="protein sequence ID" value="MBF4770386.1"/>
    <property type="molecule type" value="Genomic_DNA"/>
</dbReference>
<keyword evidence="2" id="KW-1185">Reference proteome</keyword>
<reference evidence="1" key="1">
    <citation type="submission" date="2020-11" db="EMBL/GenBank/DDBJ databases">
        <title>Nocardioides cynanchi sp. nov., isolated from soil of rhizosphere of Cynanchum wilfordii.</title>
        <authorList>
            <person name="Lee J.-S."/>
            <person name="Suh M.K."/>
            <person name="Kim J.-S."/>
        </authorList>
    </citation>
    <scope>NUCLEOTIDE SEQUENCE</scope>
    <source>
        <strain evidence="1">KCTC 19276</strain>
    </source>
</reference>
<comment type="caution">
    <text evidence="1">The sequence shown here is derived from an EMBL/GenBank/DDBJ whole genome shotgun (WGS) entry which is preliminary data.</text>
</comment>
<accession>A0A930VRB2</accession>